<evidence type="ECO:0000313" key="4">
    <source>
        <dbReference type="Proteomes" id="UP000770661"/>
    </source>
</evidence>
<protein>
    <submittedName>
        <fullName evidence="3">ATP-binding cassette sub-family A member 1</fullName>
    </submittedName>
</protein>
<keyword evidence="3" id="KW-0067">ATP-binding</keyword>
<reference evidence="3" key="1">
    <citation type="submission" date="2020-07" db="EMBL/GenBank/DDBJ databases">
        <title>The High-quality genome of the commercially important snow crab, Chionoecetes opilio.</title>
        <authorList>
            <person name="Jeong J.-H."/>
            <person name="Ryu S."/>
        </authorList>
    </citation>
    <scope>NUCLEOTIDE SEQUENCE</scope>
    <source>
        <strain evidence="3">MADBK_172401_WGS</strain>
        <tissue evidence="3">Digestive gland</tissue>
    </source>
</reference>
<gene>
    <name evidence="3" type="primary">Abca1_1</name>
    <name evidence="3" type="ORF">GWK47_019316</name>
</gene>
<proteinExistence type="predicted"/>
<evidence type="ECO:0000313" key="3">
    <source>
        <dbReference type="EMBL" id="KAG0712030.1"/>
    </source>
</evidence>
<dbReference type="AlphaFoldDB" id="A0A8J4XQV8"/>
<feature type="domain" description="ABC transporter" evidence="2">
    <location>
        <begin position="117"/>
        <end position="201"/>
    </location>
</feature>
<dbReference type="Pfam" id="PF00005">
    <property type="entry name" value="ABC_tran"/>
    <property type="match status" value="1"/>
</dbReference>
<dbReference type="Proteomes" id="UP000770661">
    <property type="component" value="Unassembled WGS sequence"/>
</dbReference>
<evidence type="ECO:0000256" key="1">
    <source>
        <dbReference type="SAM" id="MobiDB-lite"/>
    </source>
</evidence>
<dbReference type="GO" id="GO:0016887">
    <property type="term" value="F:ATP hydrolysis activity"/>
    <property type="evidence" value="ECO:0007669"/>
    <property type="project" value="InterPro"/>
</dbReference>
<dbReference type="GO" id="GO:0016020">
    <property type="term" value="C:membrane"/>
    <property type="evidence" value="ECO:0007669"/>
    <property type="project" value="InterPro"/>
</dbReference>
<dbReference type="GO" id="GO:0140359">
    <property type="term" value="F:ABC-type transporter activity"/>
    <property type="evidence" value="ECO:0007669"/>
    <property type="project" value="InterPro"/>
</dbReference>
<dbReference type="PANTHER" id="PTHR19229">
    <property type="entry name" value="ATP-BINDING CASSETTE TRANSPORTER SUBFAMILY A ABCA"/>
    <property type="match status" value="1"/>
</dbReference>
<sequence>MILQSFKAPHIPRHRQSPSDSEAAPKRSSFMQYFSGKNSNDFTLNMFPVCRAATLTDALPDTKVAPGKDDVSSIKKEALHIVDLDLGLKQSLRKGLSISGLRKIYHQGDGGSRLAVDGVTLDLYEGQVLALLGHNGAGKTTIISMLTREVQPTAGSIQVYGEDISTAEGWDKARQMIGLCPQESVLFPLLTVEETLAYYSTLKQRPEDPPPTKVST</sequence>
<dbReference type="Gene3D" id="3.40.50.300">
    <property type="entry name" value="P-loop containing nucleotide triphosphate hydrolases"/>
    <property type="match status" value="1"/>
</dbReference>
<accession>A0A8J4XQV8</accession>
<dbReference type="OrthoDB" id="6363921at2759"/>
<dbReference type="PANTHER" id="PTHR19229:SF250">
    <property type="entry name" value="ABC TRANSPORTER DOMAIN-CONTAINING PROTEIN-RELATED"/>
    <property type="match status" value="1"/>
</dbReference>
<dbReference type="InterPro" id="IPR026082">
    <property type="entry name" value="ABCA"/>
</dbReference>
<evidence type="ECO:0000259" key="2">
    <source>
        <dbReference type="Pfam" id="PF00005"/>
    </source>
</evidence>
<dbReference type="GO" id="GO:0005319">
    <property type="term" value="F:lipid transporter activity"/>
    <property type="evidence" value="ECO:0007669"/>
    <property type="project" value="TreeGrafter"/>
</dbReference>
<comment type="caution">
    <text evidence="3">The sequence shown here is derived from an EMBL/GenBank/DDBJ whole genome shotgun (WGS) entry which is preliminary data.</text>
</comment>
<name>A0A8J4XQV8_CHIOP</name>
<organism evidence="3 4">
    <name type="scientific">Chionoecetes opilio</name>
    <name type="common">Atlantic snow crab</name>
    <name type="synonym">Cancer opilio</name>
    <dbReference type="NCBI Taxonomy" id="41210"/>
    <lineage>
        <taxon>Eukaryota</taxon>
        <taxon>Metazoa</taxon>
        <taxon>Ecdysozoa</taxon>
        <taxon>Arthropoda</taxon>
        <taxon>Crustacea</taxon>
        <taxon>Multicrustacea</taxon>
        <taxon>Malacostraca</taxon>
        <taxon>Eumalacostraca</taxon>
        <taxon>Eucarida</taxon>
        <taxon>Decapoda</taxon>
        <taxon>Pleocyemata</taxon>
        <taxon>Brachyura</taxon>
        <taxon>Eubrachyura</taxon>
        <taxon>Majoidea</taxon>
        <taxon>Majidae</taxon>
        <taxon>Chionoecetes</taxon>
    </lineage>
</organism>
<dbReference type="InterPro" id="IPR003439">
    <property type="entry name" value="ABC_transporter-like_ATP-bd"/>
</dbReference>
<keyword evidence="3" id="KW-0547">Nucleotide-binding</keyword>
<dbReference type="GO" id="GO:0005524">
    <property type="term" value="F:ATP binding"/>
    <property type="evidence" value="ECO:0007669"/>
    <property type="project" value="UniProtKB-KW"/>
</dbReference>
<dbReference type="EMBL" id="JACEEZ010022753">
    <property type="protein sequence ID" value="KAG0712030.1"/>
    <property type="molecule type" value="Genomic_DNA"/>
</dbReference>
<keyword evidence="4" id="KW-1185">Reference proteome</keyword>
<dbReference type="InterPro" id="IPR027417">
    <property type="entry name" value="P-loop_NTPase"/>
</dbReference>
<feature type="region of interest" description="Disordered" evidence="1">
    <location>
        <begin position="1"/>
        <end position="26"/>
    </location>
</feature>
<dbReference type="SUPFAM" id="SSF52540">
    <property type="entry name" value="P-loop containing nucleoside triphosphate hydrolases"/>
    <property type="match status" value="1"/>
</dbReference>